<evidence type="ECO:0000313" key="2">
    <source>
        <dbReference type="EMBL" id="KAG7385793.1"/>
    </source>
</evidence>
<accession>A0A8T1W0V2</accession>
<comment type="caution">
    <text evidence="2">The sequence shown here is derived from an EMBL/GenBank/DDBJ whole genome shotgun (WGS) entry which is preliminary data.</text>
</comment>
<sequence>MPRPVTSPRADLHAGDWLDVMDLDGIWSVARVLSVPSPDTVEITYDGWPSEYDEVVGVDSDRVAPFHTFTWAAKCWLKHLNWPLWPSVVTIRSPGTEAGMRNLNKENKLQVDFMDSSHFGQRARCWLLKGHVKPFDEKHDQRRQDSNGSQFEQAYGMVLQSNAEDPLPKFVPRGTLPVTFKETPAESVETKRREMGEDEWFASFAKNQALHQLRHQYSKLGGGGEDAASVESADQESATECKTAAPTMAKPKRAKLSTKAKPAVKEDKPAPKPKRPRRSKAAKREEEETTTSTEEEEDTEGDKPKRPKLSTAVGHEKTARKGKRTKLTTAVKRVKALPISSNRRLLCVKK</sequence>
<feature type="compositionally biased region" description="Basic residues" evidence="1">
    <location>
        <begin position="271"/>
        <end position="281"/>
    </location>
</feature>
<name>A0A8T1W0V2_9STRA</name>
<evidence type="ECO:0008006" key="4">
    <source>
        <dbReference type="Google" id="ProtNLM"/>
    </source>
</evidence>
<reference evidence="2" key="1">
    <citation type="submission" date="2021-02" db="EMBL/GenBank/DDBJ databases">
        <authorList>
            <person name="Palmer J.M."/>
        </authorList>
    </citation>
    <scope>NUCLEOTIDE SEQUENCE</scope>
    <source>
        <strain evidence="2">SCRP734</strain>
    </source>
</reference>
<gene>
    <name evidence="2" type="ORF">PHYPSEUDO_001038</name>
</gene>
<feature type="compositionally biased region" description="Acidic residues" evidence="1">
    <location>
        <begin position="287"/>
        <end position="300"/>
    </location>
</feature>
<organism evidence="2 3">
    <name type="scientific">Phytophthora pseudosyringae</name>
    <dbReference type="NCBI Taxonomy" id="221518"/>
    <lineage>
        <taxon>Eukaryota</taxon>
        <taxon>Sar</taxon>
        <taxon>Stramenopiles</taxon>
        <taxon>Oomycota</taxon>
        <taxon>Peronosporomycetes</taxon>
        <taxon>Peronosporales</taxon>
        <taxon>Peronosporaceae</taxon>
        <taxon>Phytophthora</taxon>
    </lineage>
</organism>
<dbReference type="AlphaFoldDB" id="A0A8T1W0V2"/>
<proteinExistence type="predicted"/>
<dbReference type="CDD" id="cd05162">
    <property type="entry name" value="PWWP"/>
    <property type="match status" value="1"/>
</dbReference>
<dbReference type="OrthoDB" id="161570at2759"/>
<keyword evidence="3" id="KW-1185">Reference proteome</keyword>
<protein>
    <recommendedName>
        <fullName evidence="4">PWWP domain-containing protein</fullName>
    </recommendedName>
</protein>
<dbReference type="Proteomes" id="UP000694044">
    <property type="component" value="Unassembled WGS sequence"/>
</dbReference>
<evidence type="ECO:0000256" key="1">
    <source>
        <dbReference type="SAM" id="MobiDB-lite"/>
    </source>
</evidence>
<dbReference type="CDD" id="cd20104">
    <property type="entry name" value="MBT_PHF20L1-like"/>
    <property type="match status" value="1"/>
</dbReference>
<feature type="region of interest" description="Disordered" evidence="1">
    <location>
        <begin position="221"/>
        <end position="328"/>
    </location>
</feature>
<evidence type="ECO:0000313" key="3">
    <source>
        <dbReference type="Proteomes" id="UP000694044"/>
    </source>
</evidence>
<dbReference type="EMBL" id="JAGDFM010000114">
    <property type="protein sequence ID" value="KAG7385793.1"/>
    <property type="molecule type" value="Genomic_DNA"/>
</dbReference>